<dbReference type="EMBL" id="JAOQNS010000002">
    <property type="protein sequence ID" value="MCW2306338.1"/>
    <property type="molecule type" value="Genomic_DNA"/>
</dbReference>
<dbReference type="PANTHER" id="PTHR43356:SF2">
    <property type="entry name" value="PHOSPHATE ACETYLTRANSFERASE"/>
    <property type="match status" value="1"/>
</dbReference>
<dbReference type="Gene3D" id="3.40.718.10">
    <property type="entry name" value="Isopropylmalate Dehydrogenase"/>
    <property type="match status" value="1"/>
</dbReference>
<evidence type="ECO:0000259" key="3">
    <source>
        <dbReference type="Pfam" id="PF01515"/>
    </source>
</evidence>
<keyword evidence="2 5" id="KW-0012">Acyltransferase</keyword>
<dbReference type="SUPFAM" id="SSF53659">
    <property type="entry name" value="Isocitrate/Isopropylmalate dehydrogenase-like"/>
    <property type="match status" value="1"/>
</dbReference>
<dbReference type="Proteomes" id="UP001209755">
    <property type="component" value="Unassembled WGS sequence"/>
</dbReference>
<keyword evidence="6" id="KW-1185">Reference proteome</keyword>
<organism evidence="5 6">
    <name type="scientific">Rhodobium gokarnense</name>
    <dbReference type="NCBI Taxonomy" id="364296"/>
    <lineage>
        <taxon>Bacteria</taxon>
        <taxon>Pseudomonadati</taxon>
        <taxon>Pseudomonadota</taxon>
        <taxon>Alphaproteobacteria</taxon>
        <taxon>Hyphomicrobiales</taxon>
        <taxon>Rhodobiaceae</taxon>
        <taxon>Rhodobium</taxon>
    </lineage>
</organism>
<dbReference type="Pfam" id="PF01575">
    <property type="entry name" value="MaoC_dehydratas"/>
    <property type="match status" value="1"/>
</dbReference>
<dbReference type="InterPro" id="IPR029069">
    <property type="entry name" value="HotDog_dom_sf"/>
</dbReference>
<keyword evidence="1 5" id="KW-0808">Transferase</keyword>
<dbReference type="EC" id="2.3.1.19" evidence="5"/>
<evidence type="ECO:0000256" key="1">
    <source>
        <dbReference type="ARBA" id="ARBA00022679"/>
    </source>
</evidence>
<evidence type="ECO:0000259" key="4">
    <source>
        <dbReference type="Pfam" id="PF01575"/>
    </source>
</evidence>
<sequence length="481" mass="49901">MNATPPSFLADRLLTSLTFDELEVGQTASIERELTPTDINLFAAMSGNVDPLHFSGGAASRFRQPVGHGMWTSSLFSGLLGTRLPGPGTIYLSQTLTFVAPLHVGDTVTATIRVAEKRRNGKGHERVTFDCSCDNQKGDPVVTGTAVVIPPSEHVAQAGVELPDLQWIAHDQLARLTAKCADLPPLPTAVVYPCDETSLRGASTGAAMGLIDPVLVGPLAQLRVLAEQLGLDIAAHRIVDAASPIDAALKGVALARNGEVGAVMKGALHTDELMGAIVRRDTGLRTSKRISHVFVMSVPTYPKPLLITDAVVNIAPEADDKAGIIQNAVELARVLGVETPRVAVLSAVETVNPKIQSTVDAAALCKMADRGQITGAIVDGPLAFDNAISAEAARTKGIRSAVAGRPDILLVPELASGNMLVKQLSFLAHADAAGIVLGAAVPVMLTSRADSLPSRLASCALAVLLANKATGNGAAGTEAAK</sequence>
<dbReference type="InterPro" id="IPR050500">
    <property type="entry name" value="Phos_Acetyltrans/Butyryltrans"/>
</dbReference>
<feature type="domain" description="MaoC-like" evidence="4">
    <location>
        <begin position="28"/>
        <end position="122"/>
    </location>
</feature>
<feature type="domain" description="Phosphate acetyl/butaryl transferase" evidence="3">
    <location>
        <begin position="246"/>
        <end position="462"/>
    </location>
</feature>
<dbReference type="Pfam" id="PF01515">
    <property type="entry name" value="PTA_PTB"/>
    <property type="match status" value="1"/>
</dbReference>
<dbReference type="InterPro" id="IPR002505">
    <property type="entry name" value="PTA_PTB"/>
</dbReference>
<accession>A0ABT3H7H3</accession>
<dbReference type="SUPFAM" id="SSF54637">
    <property type="entry name" value="Thioesterase/thiol ester dehydrase-isomerase"/>
    <property type="match status" value="1"/>
</dbReference>
<dbReference type="NCBIfam" id="NF008852">
    <property type="entry name" value="PRK11890.1"/>
    <property type="match status" value="1"/>
</dbReference>
<name>A0ABT3H7H3_9HYPH</name>
<gene>
    <name evidence="5" type="ORF">M2319_000657</name>
</gene>
<evidence type="ECO:0000313" key="6">
    <source>
        <dbReference type="Proteomes" id="UP001209755"/>
    </source>
</evidence>
<dbReference type="Gene3D" id="3.10.129.10">
    <property type="entry name" value="Hotdog Thioesterase"/>
    <property type="match status" value="1"/>
</dbReference>
<comment type="caution">
    <text evidence="5">The sequence shown here is derived from an EMBL/GenBank/DDBJ whole genome shotgun (WGS) entry which is preliminary data.</text>
</comment>
<proteinExistence type="predicted"/>
<dbReference type="CDD" id="cd03449">
    <property type="entry name" value="R_hydratase"/>
    <property type="match status" value="1"/>
</dbReference>
<evidence type="ECO:0000313" key="5">
    <source>
        <dbReference type="EMBL" id="MCW2306338.1"/>
    </source>
</evidence>
<dbReference type="InterPro" id="IPR002539">
    <property type="entry name" value="MaoC-like_dom"/>
</dbReference>
<reference evidence="6" key="1">
    <citation type="submission" date="2023-07" db="EMBL/GenBank/DDBJ databases">
        <title>Genome sequencing of Purple Non-Sulfur Bacteria from various extreme environments.</title>
        <authorList>
            <person name="Mayer M."/>
        </authorList>
    </citation>
    <scope>NUCLEOTIDE SEQUENCE [LARGE SCALE GENOMIC DNA]</scope>
    <source>
        <strain evidence="6">DSM 17935</strain>
    </source>
</reference>
<dbReference type="PANTHER" id="PTHR43356">
    <property type="entry name" value="PHOSPHATE ACETYLTRANSFERASE"/>
    <property type="match status" value="1"/>
</dbReference>
<protein>
    <submittedName>
        <fullName evidence="5">Phosphate butyryltransferase</fullName>
        <ecNumber evidence="5">2.3.1.19</ecNumber>
    </submittedName>
</protein>
<evidence type="ECO:0000256" key="2">
    <source>
        <dbReference type="ARBA" id="ARBA00023315"/>
    </source>
</evidence>
<dbReference type="NCBIfam" id="NF006045">
    <property type="entry name" value="PRK08190.1"/>
    <property type="match status" value="1"/>
</dbReference>
<dbReference type="GO" id="GO:0050182">
    <property type="term" value="F:phosphate butyryltransferase activity"/>
    <property type="evidence" value="ECO:0007669"/>
    <property type="project" value="UniProtKB-EC"/>
</dbReference>